<dbReference type="InterPro" id="IPR036621">
    <property type="entry name" value="Anticodon-bd_dom_sf"/>
</dbReference>
<keyword evidence="2" id="KW-0547">Nucleotide-binding</keyword>
<dbReference type="Gene3D" id="3.40.50.800">
    <property type="entry name" value="Anticodon-binding domain"/>
    <property type="match status" value="1"/>
</dbReference>
<protein>
    <submittedName>
        <fullName evidence="6">Proline-tRNA ligase</fullName>
    </submittedName>
</protein>
<evidence type="ECO:0000256" key="3">
    <source>
        <dbReference type="ARBA" id="ARBA00022840"/>
    </source>
</evidence>
<keyword evidence="3" id="KW-0067">ATP-binding</keyword>
<evidence type="ECO:0000313" key="7">
    <source>
        <dbReference type="Proteomes" id="UP000236319"/>
    </source>
</evidence>
<dbReference type="GeneID" id="39874838"/>
<dbReference type="GO" id="GO:0005739">
    <property type="term" value="C:mitochondrion"/>
    <property type="evidence" value="ECO:0007669"/>
    <property type="project" value="TreeGrafter"/>
</dbReference>
<dbReference type="InterPro" id="IPR045864">
    <property type="entry name" value="aa-tRNA-synth_II/BPL/LPL"/>
</dbReference>
<feature type="domain" description="Aminoacyl-transfer RNA synthetases class-II family profile" evidence="5">
    <location>
        <begin position="1"/>
        <end position="211"/>
    </location>
</feature>
<comment type="caution">
    <text evidence="6">The sequence shown here is derived from an EMBL/GenBank/DDBJ whole genome shotgun (WGS) entry which is preliminary data.</text>
</comment>
<dbReference type="GO" id="GO:0006433">
    <property type="term" value="P:prolyl-tRNA aminoacylation"/>
    <property type="evidence" value="ECO:0007669"/>
    <property type="project" value="TreeGrafter"/>
</dbReference>
<dbReference type="InterPro" id="IPR006195">
    <property type="entry name" value="aa-tRNA-synth_II"/>
</dbReference>
<dbReference type="PANTHER" id="PTHR42753:SF2">
    <property type="entry name" value="PROLINE--TRNA LIGASE"/>
    <property type="match status" value="1"/>
</dbReference>
<dbReference type="OrthoDB" id="10267474at2759"/>
<keyword evidence="7" id="KW-1185">Reference proteome</keyword>
<dbReference type="PANTHER" id="PTHR42753">
    <property type="entry name" value="MITOCHONDRIAL RIBOSOME PROTEIN L39/PROLYL-TRNA LIGASE FAMILY MEMBER"/>
    <property type="match status" value="1"/>
</dbReference>
<gene>
    <name evidence="6" type="ORF">BOVATA_025610</name>
</gene>
<sequence length="356" mass="39898">MELPILQPERLIKSRQAEFGRDLYKLSDRQDRILHLSPTCEELACLVACNALSPLSRTQLPLRIYQIRSKFRDELRPCDATMRCREFTMKDAYSFHADEQSAEAAYGEFREGYKRILQKLRIAYTVRREEHGGCFDEEFDAELPSGEGPSKIEIAHIFKLGTALTEEAGLSYEVEGRRKKPVYLNSYGIGIQRLLYAAAAQHSDADGLKLPQIIAPYDVAIVLCDTDSAGVAGLAHDLQVLFSKAGLDTLLDNRDLPLKQRTADLRAIGVPHLVYVSDSAQVGEIREPSSDIAEAIRQESRTSNEYHLGQSESALLARSWPNADTSCLDKPLRYVHRAVEDEFVLPAAQLLEMLCG</sequence>
<dbReference type="SUPFAM" id="SSF52954">
    <property type="entry name" value="Class II aaRS ABD-related"/>
    <property type="match status" value="1"/>
</dbReference>
<keyword evidence="1 6" id="KW-0436">Ligase</keyword>
<keyword evidence="4" id="KW-0030">Aminoacyl-tRNA synthetase</keyword>
<evidence type="ECO:0000256" key="4">
    <source>
        <dbReference type="ARBA" id="ARBA00023146"/>
    </source>
</evidence>
<dbReference type="RefSeq" id="XP_028867311.1">
    <property type="nucleotide sequence ID" value="XM_029011478.1"/>
</dbReference>
<dbReference type="GO" id="GO:0005524">
    <property type="term" value="F:ATP binding"/>
    <property type="evidence" value="ECO:0007669"/>
    <property type="project" value="UniProtKB-KW"/>
</dbReference>
<evidence type="ECO:0000313" key="6">
    <source>
        <dbReference type="EMBL" id="GBE61068.1"/>
    </source>
</evidence>
<dbReference type="InterPro" id="IPR050062">
    <property type="entry name" value="Pro-tRNA_synthetase"/>
</dbReference>
<name>A0A2H6KDJ4_9APIC</name>
<accession>A0A2H6KDJ4</accession>
<dbReference type="InterPro" id="IPR002314">
    <property type="entry name" value="aa-tRNA-synt_IIb"/>
</dbReference>
<dbReference type="AlphaFoldDB" id="A0A2H6KDJ4"/>
<reference evidence="6 7" key="1">
    <citation type="journal article" date="2017" name="BMC Genomics">
        <title>Whole-genome assembly of Babesia ovata and comparative genomics between closely related pathogens.</title>
        <authorList>
            <person name="Yamagishi J."/>
            <person name="Asada M."/>
            <person name="Hakimi H."/>
            <person name="Tanaka T.Q."/>
            <person name="Sugimoto C."/>
            <person name="Kawazu S."/>
        </authorList>
    </citation>
    <scope>NUCLEOTIDE SEQUENCE [LARGE SCALE GENOMIC DNA]</scope>
    <source>
        <strain evidence="6 7">Miyake</strain>
    </source>
</reference>
<dbReference type="VEuPathDB" id="PiroplasmaDB:BOVATA_025610"/>
<evidence type="ECO:0000259" key="5">
    <source>
        <dbReference type="PROSITE" id="PS50862"/>
    </source>
</evidence>
<dbReference type="Gene3D" id="3.30.930.10">
    <property type="entry name" value="Bira Bifunctional Protein, Domain 2"/>
    <property type="match status" value="1"/>
</dbReference>
<dbReference type="EMBL" id="BDSA01000002">
    <property type="protein sequence ID" value="GBE61068.1"/>
    <property type="molecule type" value="Genomic_DNA"/>
</dbReference>
<dbReference type="GO" id="GO:0004827">
    <property type="term" value="F:proline-tRNA ligase activity"/>
    <property type="evidence" value="ECO:0007669"/>
    <property type="project" value="TreeGrafter"/>
</dbReference>
<dbReference type="Pfam" id="PF00587">
    <property type="entry name" value="tRNA-synt_2b"/>
    <property type="match status" value="1"/>
</dbReference>
<dbReference type="PROSITE" id="PS50862">
    <property type="entry name" value="AA_TRNA_LIGASE_II"/>
    <property type="match status" value="1"/>
</dbReference>
<evidence type="ECO:0000256" key="1">
    <source>
        <dbReference type="ARBA" id="ARBA00022598"/>
    </source>
</evidence>
<proteinExistence type="predicted"/>
<dbReference type="Proteomes" id="UP000236319">
    <property type="component" value="Unassembled WGS sequence"/>
</dbReference>
<evidence type="ECO:0000256" key="2">
    <source>
        <dbReference type="ARBA" id="ARBA00022741"/>
    </source>
</evidence>
<organism evidence="6 7">
    <name type="scientific">Babesia ovata</name>
    <dbReference type="NCBI Taxonomy" id="189622"/>
    <lineage>
        <taxon>Eukaryota</taxon>
        <taxon>Sar</taxon>
        <taxon>Alveolata</taxon>
        <taxon>Apicomplexa</taxon>
        <taxon>Aconoidasida</taxon>
        <taxon>Piroplasmida</taxon>
        <taxon>Babesiidae</taxon>
        <taxon>Babesia</taxon>
    </lineage>
</organism>
<dbReference type="SUPFAM" id="SSF55681">
    <property type="entry name" value="Class II aaRS and biotin synthetases"/>
    <property type="match status" value="1"/>
</dbReference>